<organism evidence="7 8">
    <name type="scientific">Nocardioides cavernae</name>
    <dbReference type="NCBI Taxonomy" id="1921566"/>
    <lineage>
        <taxon>Bacteria</taxon>
        <taxon>Bacillati</taxon>
        <taxon>Actinomycetota</taxon>
        <taxon>Actinomycetes</taxon>
        <taxon>Propionibacteriales</taxon>
        <taxon>Nocardioidaceae</taxon>
        <taxon>Nocardioides</taxon>
    </lineage>
</organism>
<dbReference type="GO" id="GO:0006543">
    <property type="term" value="P:L-glutamine catabolic process"/>
    <property type="evidence" value="ECO:0007669"/>
    <property type="project" value="TreeGrafter"/>
</dbReference>
<dbReference type="InterPro" id="IPR015868">
    <property type="entry name" value="Glutaminase"/>
</dbReference>
<evidence type="ECO:0000256" key="6">
    <source>
        <dbReference type="HAMAP-Rule" id="MF_00313"/>
    </source>
</evidence>
<proteinExistence type="inferred from homology"/>
<gene>
    <name evidence="6" type="primary">glsA</name>
    <name evidence="7" type="ORF">F4692_002785</name>
</gene>
<dbReference type="Gene3D" id="3.40.710.10">
    <property type="entry name" value="DD-peptidase/beta-lactamase superfamily"/>
    <property type="match status" value="1"/>
</dbReference>
<feature type="binding site" evidence="6">
    <location>
        <position position="242"/>
    </location>
    <ligand>
        <name>substrate</name>
    </ligand>
</feature>
<dbReference type="PANTHER" id="PTHR12544">
    <property type="entry name" value="GLUTAMINASE"/>
    <property type="match status" value="1"/>
</dbReference>
<comment type="subunit">
    <text evidence="2 6">Homotetramer.</text>
</comment>
<keyword evidence="4 6" id="KW-0378">Hydrolase</keyword>
<dbReference type="PANTHER" id="PTHR12544:SF29">
    <property type="entry name" value="GLUTAMINASE"/>
    <property type="match status" value="1"/>
</dbReference>
<evidence type="ECO:0000313" key="8">
    <source>
        <dbReference type="Proteomes" id="UP000549911"/>
    </source>
</evidence>
<dbReference type="RefSeq" id="WP_179620181.1">
    <property type="nucleotide sequence ID" value="NZ_JACCBW010000002.1"/>
</dbReference>
<dbReference type="Proteomes" id="UP000549911">
    <property type="component" value="Unassembled WGS sequence"/>
</dbReference>
<dbReference type="NCBIfam" id="TIGR03814">
    <property type="entry name" value="Gln_ase"/>
    <property type="match status" value="1"/>
</dbReference>
<reference evidence="7 8" key="2">
    <citation type="submission" date="2020-08" db="EMBL/GenBank/DDBJ databases">
        <title>The Agave Microbiome: Exploring the role of microbial communities in plant adaptations to desert environments.</title>
        <authorList>
            <person name="Partida-Martinez L.P."/>
        </authorList>
    </citation>
    <scope>NUCLEOTIDE SEQUENCE [LARGE SCALE GENOMIC DNA]</scope>
    <source>
        <strain evidence="7 8">AT2.17</strain>
    </source>
</reference>
<dbReference type="GO" id="GO:0006537">
    <property type="term" value="P:glutamate biosynthetic process"/>
    <property type="evidence" value="ECO:0007669"/>
    <property type="project" value="TreeGrafter"/>
</dbReference>
<feature type="binding site" evidence="6">
    <location>
        <position position="159"/>
    </location>
    <ligand>
        <name>substrate</name>
    </ligand>
</feature>
<dbReference type="EMBL" id="JACCBW010000002">
    <property type="protein sequence ID" value="NYE37652.1"/>
    <property type="molecule type" value="Genomic_DNA"/>
</dbReference>
<name>A0A7Y9H471_9ACTN</name>
<protein>
    <recommendedName>
        <fullName evidence="3 6">Glutaminase</fullName>
        <ecNumber evidence="3 6">3.5.1.2</ecNumber>
    </recommendedName>
</protein>
<evidence type="ECO:0000256" key="1">
    <source>
        <dbReference type="ARBA" id="ARBA00011076"/>
    </source>
</evidence>
<dbReference type="GO" id="GO:0004359">
    <property type="term" value="F:glutaminase activity"/>
    <property type="evidence" value="ECO:0007669"/>
    <property type="project" value="UniProtKB-UniRule"/>
</dbReference>
<feature type="binding site" evidence="6">
    <location>
        <position position="260"/>
    </location>
    <ligand>
        <name>substrate</name>
    </ligand>
</feature>
<comment type="caution">
    <text evidence="7">The sequence shown here is derived from an EMBL/GenBank/DDBJ whole genome shotgun (WGS) entry which is preliminary data.</text>
</comment>
<comment type="caution">
    <text evidence="6">Lacks conserved residue(s) required for the propagation of feature annotation.</text>
</comment>
<dbReference type="AlphaFoldDB" id="A0A7Y9H471"/>
<dbReference type="SUPFAM" id="SSF56601">
    <property type="entry name" value="beta-lactamase/transpeptidase-like"/>
    <property type="match status" value="1"/>
</dbReference>
<evidence type="ECO:0000256" key="4">
    <source>
        <dbReference type="ARBA" id="ARBA00022801"/>
    </source>
</evidence>
<feature type="binding site" evidence="6">
    <location>
        <position position="115"/>
    </location>
    <ligand>
        <name>substrate</name>
    </ligand>
</feature>
<reference evidence="7 8" key="1">
    <citation type="submission" date="2020-07" db="EMBL/GenBank/DDBJ databases">
        <authorList>
            <person name="Partida-Martinez L."/>
            <person name="Huntemann M."/>
            <person name="Clum A."/>
            <person name="Wang J."/>
            <person name="Palaniappan K."/>
            <person name="Ritter S."/>
            <person name="Chen I.-M."/>
            <person name="Stamatis D."/>
            <person name="Reddy T."/>
            <person name="O'Malley R."/>
            <person name="Daum C."/>
            <person name="Shapiro N."/>
            <person name="Ivanova N."/>
            <person name="Kyrpides N."/>
            <person name="Woyke T."/>
        </authorList>
    </citation>
    <scope>NUCLEOTIDE SEQUENCE [LARGE SCALE GENOMIC DNA]</scope>
    <source>
        <strain evidence="7 8">AT2.17</strain>
    </source>
</reference>
<dbReference type="HAMAP" id="MF_00313">
    <property type="entry name" value="Glutaminase"/>
    <property type="match status" value="1"/>
</dbReference>
<feature type="binding site" evidence="6">
    <location>
        <position position="66"/>
    </location>
    <ligand>
        <name>substrate</name>
    </ligand>
</feature>
<comment type="catalytic activity">
    <reaction evidence="5 6">
        <text>L-glutamine + H2O = L-glutamate + NH4(+)</text>
        <dbReference type="Rhea" id="RHEA:15889"/>
        <dbReference type="ChEBI" id="CHEBI:15377"/>
        <dbReference type="ChEBI" id="CHEBI:28938"/>
        <dbReference type="ChEBI" id="CHEBI:29985"/>
        <dbReference type="ChEBI" id="CHEBI:58359"/>
        <dbReference type="EC" id="3.5.1.2"/>
    </reaction>
</comment>
<accession>A0A7Y9H471</accession>
<dbReference type="InterPro" id="IPR012338">
    <property type="entry name" value="Beta-lactam/transpept-like"/>
</dbReference>
<feature type="binding site" evidence="6">
    <location>
        <position position="166"/>
    </location>
    <ligand>
        <name>substrate</name>
    </ligand>
</feature>
<evidence type="ECO:0000256" key="5">
    <source>
        <dbReference type="ARBA" id="ARBA00049534"/>
    </source>
</evidence>
<keyword evidence="8" id="KW-1185">Reference proteome</keyword>
<evidence type="ECO:0000313" key="7">
    <source>
        <dbReference type="EMBL" id="NYE37652.1"/>
    </source>
</evidence>
<sequence>MAGDTHDLTAVLAREHERFLDERSGEVHDVRLDQDRGAGLFGLATMSIDGRLSRAGDADVPFAIQSVVKPWIYALALLDHGDEVLESVGVEPTGAPFDALVLEEETGRPPNPMVNAGALMAASLVSGRDADERVERIVDTCSRAAGRDLAVDDEVAAHEIEHGHRNRALGHLMRDGDLLRCGVDDAVEVLARACAISITTVDLATMGATLAGWGSRPGSSEQVLPRHVATDVVSVMATCGMYDGSGRWLHRAGLPAKSGVDGALMAVAPGRLGIGSYSPALDDRGNSVRGLLVGERLSEVLHLHPYGPPD</sequence>
<comment type="similarity">
    <text evidence="1 6">Belongs to the glutaminase family.</text>
</comment>
<evidence type="ECO:0000256" key="2">
    <source>
        <dbReference type="ARBA" id="ARBA00011881"/>
    </source>
</evidence>
<dbReference type="Pfam" id="PF04960">
    <property type="entry name" value="Glutaminase"/>
    <property type="match status" value="1"/>
</dbReference>
<keyword evidence="6" id="KW-0007">Acetylation</keyword>
<evidence type="ECO:0000256" key="3">
    <source>
        <dbReference type="ARBA" id="ARBA00012918"/>
    </source>
</evidence>
<dbReference type="EC" id="3.5.1.2" evidence="3 6"/>